<dbReference type="AlphaFoldDB" id="A0A1H5H3N5"/>
<dbReference type="SUPFAM" id="SSF49899">
    <property type="entry name" value="Concanavalin A-like lectins/glucanases"/>
    <property type="match status" value="1"/>
</dbReference>
<feature type="domain" description="Calcineurin-like phosphoesterase" evidence="1">
    <location>
        <begin position="41"/>
        <end position="236"/>
    </location>
</feature>
<evidence type="ECO:0000313" key="3">
    <source>
        <dbReference type="Proteomes" id="UP000182725"/>
    </source>
</evidence>
<proteinExistence type="predicted"/>
<name>A0A1H5H3N5_9MICC</name>
<protein>
    <submittedName>
        <fullName evidence="2">3',5'-cyclic AMP phosphodiesterase CpdA</fullName>
    </submittedName>
</protein>
<sequence length="580" mass="61617">MLASGLAGAGAAAAGPFLLPQNARAAAPAAPASASGRVFTLAVIPDTQYLFDGESLHPEPLAETMKSLSGLKGLVFVAHLGDVVQNGLAQEVEAAKKPFDILVKKKIPFSVIAGNHDLPNSNTDDQRGPTPFLDAFAPLTSRQRIARDAGGYNSAYTVDGAGTQFLLLALDWRLSTAGIAWARSVLEANAGTPTIITVHDSVSADSGTGVQSTHGKLVWEKLVNEYPQVFLSINGHFWPSGRLTRENAAGRPVELHLANYQQLYFGGAAAVRLYRFDLDRRVVDVSTEVPHIEAGGLNELEREELQLTAATDRFSFALPPSLTPPVRREPRPAAAMLIRGTEAYWRFEGTGPLATGSRVADASGRGNALIVAGPSTVPLSFASDSHPAQPAGSSLTFSGSKETGAYLLTADNAPINKASFGNGYTFEAFFKLPEPFTGDSAWSAIISRWVSAKAAGRVKGEVDEPAATLSVSGGPELQWCIYPANLERSVTNWGHELRSSRWWHVAVVNDGRHTTMYVDGCSVVRNPSTVNKGLAGGETGAPWAVGAYSWAGELDKMWLGSIGDIRIVSRALAPGEFMIA</sequence>
<dbReference type="GO" id="GO:0016787">
    <property type="term" value="F:hydrolase activity"/>
    <property type="evidence" value="ECO:0007669"/>
    <property type="project" value="InterPro"/>
</dbReference>
<dbReference type="InterPro" id="IPR051918">
    <property type="entry name" value="STPP_CPPED1"/>
</dbReference>
<dbReference type="Gene3D" id="2.60.120.200">
    <property type="match status" value="1"/>
</dbReference>
<dbReference type="PANTHER" id="PTHR43143:SF5">
    <property type="entry name" value="SECRETED PROTEIN"/>
    <property type="match status" value="1"/>
</dbReference>
<dbReference type="Pfam" id="PF00149">
    <property type="entry name" value="Metallophos"/>
    <property type="match status" value="1"/>
</dbReference>
<reference evidence="2 3" key="1">
    <citation type="submission" date="2016-10" db="EMBL/GenBank/DDBJ databases">
        <authorList>
            <person name="de Groot N.N."/>
        </authorList>
    </citation>
    <scope>NUCLEOTIDE SEQUENCE [LARGE SCALE GENOMIC DNA]</scope>
    <source>
        <strain evidence="2 3">DSM 22274</strain>
    </source>
</reference>
<evidence type="ECO:0000259" key="1">
    <source>
        <dbReference type="Pfam" id="PF00149"/>
    </source>
</evidence>
<accession>A0A1H5H3N5</accession>
<dbReference type="SUPFAM" id="SSF56300">
    <property type="entry name" value="Metallo-dependent phosphatases"/>
    <property type="match status" value="1"/>
</dbReference>
<gene>
    <name evidence="2" type="ORF">SAMN04489740_0921</name>
</gene>
<dbReference type="InterPro" id="IPR029052">
    <property type="entry name" value="Metallo-depent_PP-like"/>
</dbReference>
<dbReference type="Gene3D" id="3.60.21.10">
    <property type="match status" value="1"/>
</dbReference>
<dbReference type="Pfam" id="PF13385">
    <property type="entry name" value="Laminin_G_3"/>
    <property type="match status" value="1"/>
</dbReference>
<evidence type="ECO:0000313" key="2">
    <source>
        <dbReference type="EMBL" id="SEE22597.1"/>
    </source>
</evidence>
<dbReference type="InterPro" id="IPR013320">
    <property type="entry name" value="ConA-like_dom_sf"/>
</dbReference>
<dbReference type="Proteomes" id="UP000182725">
    <property type="component" value="Unassembled WGS sequence"/>
</dbReference>
<dbReference type="InterPro" id="IPR004843">
    <property type="entry name" value="Calcineurin-like_PHP"/>
</dbReference>
<dbReference type="EMBL" id="FNTV01000001">
    <property type="protein sequence ID" value="SEE22597.1"/>
    <property type="molecule type" value="Genomic_DNA"/>
</dbReference>
<organism evidence="2 3">
    <name type="scientific">Arthrobacter alpinus</name>
    <dbReference type="NCBI Taxonomy" id="656366"/>
    <lineage>
        <taxon>Bacteria</taxon>
        <taxon>Bacillati</taxon>
        <taxon>Actinomycetota</taxon>
        <taxon>Actinomycetes</taxon>
        <taxon>Micrococcales</taxon>
        <taxon>Micrococcaceae</taxon>
        <taxon>Arthrobacter</taxon>
    </lineage>
</organism>
<dbReference type="PANTHER" id="PTHR43143">
    <property type="entry name" value="METALLOPHOSPHOESTERASE, CALCINEURIN SUPERFAMILY"/>
    <property type="match status" value="1"/>
</dbReference>